<gene>
    <name evidence="2" type="ORF">RJT34_15809</name>
</gene>
<organism evidence="2 3">
    <name type="scientific">Clitoria ternatea</name>
    <name type="common">Butterfly pea</name>
    <dbReference type="NCBI Taxonomy" id="43366"/>
    <lineage>
        <taxon>Eukaryota</taxon>
        <taxon>Viridiplantae</taxon>
        <taxon>Streptophyta</taxon>
        <taxon>Embryophyta</taxon>
        <taxon>Tracheophyta</taxon>
        <taxon>Spermatophyta</taxon>
        <taxon>Magnoliopsida</taxon>
        <taxon>eudicotyledons</taxon>
        <taxon>Gunneridae</taxon>
        <taxon>Pentapetalae</taxon>
        <taxon>rosids</taxon>
        <taxon>fabids</taxon>
        <taxon>Fabales</taxon>
        <taxon>Fabaceae</taxon>
        <taxon>Papilionoideae</taxon>
        <taxon>50 kb inversion clade</taxon>
        <taxon>NPAAA clade</taxon>
        <taxon>indigoferoid/millettioid clade</taxon>
        <taxon>Phaseoleae</taxon>
        <taxon>Clitoria</taxon>
    </lineage>
</organism>
<comment type="caution">
    <text evidence="2">The sequence shown here is derived from an EMBL/GenBank/DDBJ whole genome shotgun (WGS) entry which is preliminary data.</text>
</comment>
<dbReference type="Proteomes" id="UP001359559">
    <property type="component" value="Unassembled WGS sequence"/>
</dbReference>
<keyword evidence="3" id="KW-1185">Reference proteome</keyword>
<proteinExistence type="predicted"/>
<name>A0AAN9J7J7_CLITE</name>
<protein>
    <submittedName>
        <fullName evidence="2">Uncharacterized protein</fullName>
    </submittedName>
</protein>
<accession>A0AAN9J7J7</accession>
<feature type="chain" id="PRO_5042998856" evidence="1">
    <location>
        <begin position="31"/>
        <end position="74"/>
    </location>
</feature>
<dbReference type="AlphaFoldDB" id="A0AAN9J7J7"/>
<reference evidence="2 3" key="1">
    <citation type="submission" date="2024-01" db="EMBL/GenBank/DDBJ databases">
        <title>The genomes of 5 underutilized Papilionoideae crops provide insights into root nodulation and disease resistance.</title>
        <authorList>
            <person name="Yuan L."/>
        </authorList>
    </citation>
    <scope>NUCLEOTIDE SEQUENCE [LARGE SCALE GENOMIC DNA]</scope>
    <source>
        <strain evidence="2">LY-2023</strain>
        <tissue evidence="2">Leaf</tissue>
    </source>
</reference>
<dbReference type="EMBL" id="JAYKXN010000004">
    <property type="protein sequence ID" value="KAK7292951.1"/>
    <property type="molecule type" value="Genomic_DNA"/>
</dbReference>
<evidence type="ECO:0000313" key="3">
    <source>
        <dbReference type="Proteomes" id="UP001359559"/>
    </source>
</evidence>
<sequence>MAQKFVKKMAVVFVVTVFVMLFWELQPAESAFAIPLNPCELPQCIAECKKILNQKFISASCTTNSQGKLCICLG</sequence>
<evidence type="ECO:0000313" key="2">
    <source>
        <dbReference type="EMBL" id="KAK7292951.1"/>
    </source>
</evidence>
<feature type="signal peptide" evidence="1">
    <location>
        <begin position="1"/>
        <end position="30"/>
    </location>
</feature>
<evidence type="ECO:0000256" key="1">
    <source>
        <dbReference type="SAM" id="SignalP"/>
    </source>
</evidence>
<keyword evidence="1" id="KW-0732">Signal</keyword>